<feature type="region of interest" description="Disordered" evidence="4">
    <location>
        <begin position="812"/>
        <end position="831"/>
    </location>
</feature>
<dbReference type="InterPro" id="IPR011124">
    <property type="entry name" value="Znf_CW"/>
</dbReference>
<protein>
    <recommendedName>
        <fullName evidence="5">CW-type domain-containing protein</fullName>
    </recommendedName>
</protein>
<dbReference type="STRING" id="3871.A0A4P1QUL3"/>
<feature type="domain" description="CW-type" evidence="5">
    <location>
        <begin position="621"/>
        <end position="674"/>
    </location>
</feature>
<gene>
    <name evidence="6" type="ORF">TanjilG_21609</name>
</gene>
<dbReference type="PROSITE" id="PS51050">
    <property type="entry name" value="ZF_CW"/>
    <property type="match status" value="1"/>
</dbReference>
<keyword evidence="2" id="KW-0863">Zinc-finger</keyword>
<dbReference type="Pfam" id="PF24756">
    <property type="entry name" value="THD_CWZF3-5-7"/>
    <property type="match status" value="1"/>
</dbReference>
<dbReference type="Gene3D" id="3.30.40.100">
    <property type="match status" value="1"/>
</dbReference>
<keyword evidence="1" id="KW-0479">Metal-binding</keyword>
<reference evidence="6 7" key="1">
    <citation type="journal article" date="2017" name="Plant Biotechnol. J.">
        <title>A comprehensive draft genome sequence for lupin (Lupinus angustifolius), an emerging health food: insights into plant-microbe interactions and legume evolution.</title>
        <authorList>
            <person name="Hane J.K."/>
            <person name="Ming Y."/>
            <person name="Kamphuis L.G."/>
            <person name="Nelson M.N."/>
            <person name="Garg G."/>
            <person name="Atkins C.A."/>
            <person name="Bayer P.E."/>
            <person name="Bravo A."/>
            <person name="Bringans S."/>
            <person name="Cannon S."/>
            <person name="Edwards D."/>
            <person name="Foley R."/>
            <person name="Gao L.L."/>
            <person name="Harrison M.J."/>
            <person name="Huang W."/>
            <person name="Hurgobin B."/>
            <person name="Li S."/>
            <person name="Liu C.W."/>
            <person name="McGrath A."/>
            <person name="Morahan G."/>
            <person name="Murray J."/>
            <person name="Weller J."/>
            <person name="Jian J."/>
            <person name="Singh K.B."/>
        </authorList>
    </citation>
    <scope>NUCLEOTIDE SEQUENCE [LARGE SCALE GENOMIC DNA]</scope>
    <source>
        <strain evidence="7">cv. Tanjil</strain>
        <tissue evidence="6">Whole plant</tissue>
    </source>
</reference>
<dbReference type="InterPro" id="IPR056406">
    <property type="entry name" value="THD_CWZF3/5/7"/>
</dbReference>
<evidence type="ECO:0000313" key="7">
    <source>
        <dbReference type="Proteomes" id="UP000188354"/>
    </source>
</evidence>
<feature type="region of interest" description="Disordered" evidence="4">
    <location>
        <begin position="459"/>
        <end position="488"/>
    </location>
</feature>
<feature type="compositionally biased region" description="Polar residues" evidence="4">
    <location>
        <begin position="1253"/>
        <end position="1264"/>
    </location>
</feature>
<feature type="compositionally biased region" description="Gly residues" evidence="4">
    <location>
        <begin position="895"/>
        <end position="905"/>
    </location>
</feature>
<evidence type="ECO:0000256" key="1">
    <source>
        <dbReference type="ARBA" id="ARBA00022723"/>
    </source>
</evidence>
<dbReference type="Gramene" id="OIV95219">
    <property type="protein sequence ID" value="OIV95219"/>
    <property type="gene ID" value="TanjilG_21609"/>
</dbReference>
<feature type="region of interest" description="Disordered" evidence="4">
    <location>
        <begin position="992"/>
        <end position="1013"/>
    </location>
</feature>
<keyword evidence="3" id="KW-0862">Zinc</keyword>
<dbReference type="KEGG" id="lang:109330169"/>
<feature type="compositionally biased region" description="Basic and acidic residues" evidence="4">
    <location>
        <begin position="134"/>
        <end position="166"/>
    </location>
</feature>
<dbReference type="Pfam" id="PF07496">
    <property type="entry name" value="zf-CW"/>
    <property type="match status" value="1"/>
</dbReference>
<name>A0A4P1QUL3_LUPAN</name>
<feature type="region of interest" description="Disordered" evidence="4">
    <location>
        <begin position="882"/>
        <end position="912"/>
    </location>
</feature>
<feature type="compositionally biased region" description="Basic and acidic residues" evidence="4">
    <location>
        <begin position="461"/>
        <end position="478"/>
    </location>
</feature>
<feature type="compositionally biased region" description="Basic and acidic residues" evidence="4">
    <location>
        <begin position="530"/>
        <end position="549"/>
    </location>
</feature>
<feature type="region of interest" description="Disordered" evidence="4">
    <location>
        <begin position="1221"/>
        <end position="1290"/>
    </location>
</feature>
<proteinExistence type="predicted"/>
<evidence type="ECO:0000313" key="6">
    <source>
        <dbReference type="EMBL" id="OIV95219.1"/>
    </source>
</evidence>
<dbReference type="InterPro" id="IPR055300">
    <property type="entry name" value="CWZF3/5/7"/>
</dbReference>
<evidence type="ECO:0000256" key="3">
    <source>
        <dbReference type="ARBA" id="ARBA00022833"/>
    </source>
</evidence>
<dbReference type="PANTHER" id="PTHR46524:SF12">
    <property type="entry name" value="CW-TYPE DOMAIN-CONTAINING PROTEIN"/>
    <property type="match status" value="1"/>
</dbReference>
<feature type="region of interest" description="Disordered" evidence="4">
    <location>
        <begin position="104"/>
        <end position="166"/>
    </location>
</feature>
<feature type="region of interest" description="Disordered" evidence="4">
    <location>
        <begin position="530"/>
        <end position="564"/>
    </location>
</feature>
<feature type="region of interest" description="Disordered" evidence="4">
    <location>
        <begin position="754"/>
        <end position="775"/>
    </location>
</feature>
<organism evidence="6 7">
    <name type="scientific">Lupinus angustifolius</name>
    <name type="common">Narrow-leaved blue lupine</name>
    <dbReference type="NCBI Taxonomy" id="3871"/>
    <lineage>
        <taxon>Eukaryota</taxon>
        <taxon>Viridiplantae</taxon>
        <taxon>Streptophyta</taxon>
        <taxon>Embryophyta</taxon>
        <taxon>Tracheophyta</taxon>
        <taxon>Spermatophyta</taxon>
        <taxon>Magnoliopsida</taxon>
        <taxon>eudicotyledons</taxon>
        <taxon>Gunneridae</taxon>
        <taxon>Pentapetalae</taxon>
        <taxon>rosids</taxon>
        <taxon>fabids</taxon>
        <taxon>Fabales</taxon>
        <taxon>Fabaceae</taxon>
        <taxon>Papilionoideae</taxon>
        <taxon>50 kb inversion clade</taxon>
        <taxon>genistoids sensu lato</taxon>
        <taxon>core genistoids</taxon>
        <taxon>Genisteae</taxon>
        <taxon>Lupinus</taxon>
    </lineage>
</organism>
<dbReference type="PANTHER" id="PTHR46524">
    <property type="entry name" value="CW-TYPE ZINC FINGER"/>
    <property type="match status" value="1"/>
</dbReference>
<evidence type="ECO:0000256" key="4">
    <source>
        <dbReference type="SAM" id="MobiDB-lite"/>
    </source>
</evidence>
<evidence type="ECO:0000256" key="2">
    <source>
        <dbReference type="ARBA" id="ARBA00022771"/>
    </source>
</evidence>
<sequence length="1666" mass="184171">MENNIELEEGEAFSYDDDDEDNIDLDSLSYIDEKIQHVLGHFQKDFEGYVCAKDLGAKYGDYGSFLPTYERSRVESHPKTPQRNHCTPKSLINLHKEVVSHSLKAPSNVPPSRLGIASYSSHPVHNVRAPSVDDSGKKEEVISSSEVSEKSTVKDDTRKKSRNSTDQRTLKFRIKVKSSIFAQKNAAIYSGLGLDNSPSSSMGNSPVESEGMPPVCKVNANNSPTEIIKVMTSFPIPGGLLTSPVPDSMLHSIRKEKVIGHGRFLSSVNGHQEPSLMSTDESDSFVGDAHLKNRKVKIVRRGEKKLELKHMNGFLSENDMALHAKKKLGNRTQDDKDVLSNDLKCTLLKSSICDAGETMEVTGKASKVSREVNKNGVPGRMVSVGVVKEESYVSISSQGFEKVEKQKAGNGFMKKVVDHKLENSRKDKLSVHNNNDKCNNTFVLSDKVECDAVKYNVDQNPQKRETNQKKKAVSEGKNKSKVYQSPEKGEAIAREDIFGGTNNPMVTAKESAGFDVTSGRSKMNKAKLLKDTKVRDRDSLKGTKSELKVDGPPGTSATESSNIGNFEKQRAFGAKVKGRPNVNKVDDQFLAGPCTKDASGSFPVEDKPAPEMNPLAIAAPQLIAEDWVGCDSCEKWRLLPTCIKPEQLPEKWVCSMQNWLPGMNRCDISEEEATNAFHALYQIPISECQNNMPSHGTRTKIGVSSVDAVQFGRNQQMSSFDALSVRGKKKHAIMEKTMTGVKNYITNDQESGKNISLTDLNRHPANSNPMEKTSSRRFSICNNLIEEKHVAKEMQKQINGGNRKLIKLKRKMDTDQYRSGTPKKSKPEDVCHTEKQLKPGMFLADAGLKSRNGLPEKASGMDIRKYDDFFLSDDIQDKLLDPVKKEGNRTQSDGGSFGVKNGGKSDGSVKKRKLEDWVDTEKHNNSFSLQGTKQCDKEGNASGFRKEKKSRILNMEVKSATEGDKLNNGGMMQVCLSGSREQMAVRTKVKFVDKGQQPKKHRKNTASCQASDHTVPFGKDLGSGQLSLAATSSSSKVSGSHRAKTNFEYMIGSPVESVTSSPPRTSKMNKHILAVGDISGKHDASKGGLSSIGSKKIADIRAGKLSVKLKEDGMSHNFSPTCYKVSSIEYQVEDVKGKATVQAKTSELKNDRLLEGGVLLEQHRNCANGMHHEVEVHKNSQESELTWQKSCKVTSLHHKEKERRSGSLVGTDKMKLSALENGYSKNGGRHDSAVDPSYHASVPETRNDAKCSSPKSKQIDNICQKNALRHGSSESGKKSKVKQKNRDNPLLKMDAHYSAARKNISHQNLIQDFEEENEATHVYSESGDGKSKVITSSADEVKSGMLYVGSRTAPGFEKGGTANEHPVHVSGNGDVAYTMRKSVDLNSKIRVNYNSEKVHDQHLTMSSPVQTNSSQTACKMLEEATKLKDRATHFKNSGFEFESNETYFDAALKFLHGASLVENSHNESNKHKERNQMQLYATAAKLFKSCAHEYERCQEMAVATLAYKCMEVAYMRVVYCKHSSTNRDRHELESSLQMVYQGESPSSSASDVDNLNNQMAVDKATFPRGTNTHVSGNQVLSARTRPNLVRLLDFTQDINSAMEASAKYQTTFVLANVNMEDARNRDCITSIRRVTDFSFQDVEELVRLVSIATNTIRCAGLGGPRD</sequence>
<feature type="compositionally biased region" description="Polar residues" evidence="4">
    <location>
        <begin position="555"/>
        <end position="564"/>
    </location>
</feature>
<accession>A0A4P1QUL3</accession>
<feature type="region of interest" description="Disordered" evidence="4">
    <location>
        <begin position="1194"/>
        <end position="1213"/>
    </location>
</feature>
<keyword evidence="7" id="KW-1185">Reference proteome</keyword>
<evidence type="ECO:0000259" key="5">
    <source>
        <dbReference type="PROSITE" id="PS51050"/>
    </source>
</evidence>
<dbReference type="Proteomes" id="UP000188354">
    <property type="component" value="Chromosome LG16"/>
</dbReference>
<dbReference type="GO" id="GO:0008270">
    <property type="term" value="F:zinc ion binding"/>
    <property type="evidence" value="ECO:0007669"/>
    <property type="project" value="UniProtKB-KW"/>
</dbReference>
<dbReference type="OrthoDB" id="757982at2759"/>
<dbReference type="EMBL" id="CM007376">
    <property type="protein sequence ID" value="OIV95219.1"/>
    <property type="molecule type" value="Genomic_DNA"/>
</dbReference>